<dbReference type="AlphaFoldDB" id="A0A918D1Q0"/>
<comment type="subcellular location">
    <subcellularLocation>
        <location evidence="1">Cell membrane</location>
        <topology evidence="1">Multi-pass membrane protein</topology>
    </subcellularLocation>
</comment>
<feature type="transmembrane region" description="Helical" evidence="7">
    <location>
        <begin position="281"/>
        <end position="301"/>
    </location>
</feature>
<keyword evidence="6 7" id="KW-0472">Membrane</keyword>
<feature type="domain" description="EamA" evidence="8">
    <location>
        <begin position="162"/>
        <end position="297"/>
    </location>
</feature>
<keyword evidence="10" id="KW-1185">Reference proteome</keyword>
<evidence type="ECO:0000256" key="3">
    <source>
        <dbReference type="ARBA" id="ARBA00022475"/>
    </source>
</evidence>
<feature type="transmembrane region" description="Helical" evidence="7">
    <location>
        <begin position="101"/>
        <end position="121"/>
    </location>
</feature>
<keyword evidence="3" id="KW-1003">Cell membrane</keyword>
<reference evidence="9" key="2">
    <citation type="submission" date="2020-09" db="EMBL/GenBank/DDBJ databases">
        <authorList>
            <person name="Sun Q."/>
            <person name="Ohkuma M."/>
        </authorList>
    </citation>
    <scope>NUCLEOTIDE SEQUENCE</scope>
    <source>
        <strain evidence="9">JCM 17251</strain>
    </source>
</reference>
<keyword evidence="5 7" id="KW-1133">Transmembrane helix</keyword>
<evidence type="ECO:0000313" key="10">
    <source>
        <dbReference type="Proteomes" id="UP000624041"/>
    </source>
</evidence>
<dbReference type="GO" id="GO:0005886">
    <property type="term" value="C:plasma membrane"/>
    <property type="evidence" value="ECO:0007669"/>
    <property type="project" value="UniProtKB-SubCell"/>
</dbReference>
<comment type="caution">
    <text evidence="9">The sequence shown here is derived from an EMBL/GenBank/DDBJ whole genome shotgun (WGS) entry which is preliminary data.</text>
</comment>
<organism evidence="9 10">
    <name type="scientific">Oceanobacillus indicireducens</name>
    <dbReference type="NCBI Taxonomy" id="1004261"/>
    <lineage>
        <taxon>Bacteria</taxon>
        <taxon>Bacillati</taxon>
        <taxon>Bacillota</taxon>
        <taxon>Bacilli</taxon>
        <taxon>Bacillales</taxon>
        <taxon>Bacillaceae</taxon>
        <taxon>Oceanobacillus</taxon>
    </lineage>
</organism>
<dbReference type="Proteomes" id="UP000624041">
    <property type="component" value="Unassembled WGS sequence"/>
</dbReference>
<dbReference type="EMBL" id="BMOS01000010">
    <property type="protein sequence ID" value="GGN57007.1"/>
    <property type="molecule type" value="Genomic_DNA"/>
</dbReference>
<dbReference type="InterPro" id="IPR050638">
    <property type="entry name" value="AA-Vitamin_Transporters"/>
</dbReference>
<feature type="transmembrane region" description="Helical" evidence="7">
    <location>
        <begin position="255"/>
        <end position="275"/>
    </location>
</feature>
<dbReference type="PANTHER" id="PTHR32322">
    <property type="entry name" value="INNER MEMBRANE TRANSPORTER"/>
    <property type="match status" value="1"/>
</dbReference>
<evidence type="ECO:0000256" key="5">
    <source>
        <dbReference type="ARBA" id="ARBA00022989"/>
    </source>
</evidence>
<gene>
    <name evidence="9" type="ORF">GCM10007971_17550</name>
</gene>
<reference evidence="9" key="1">
    <citation type="journal article" date="2014" name="Int. J. Syst. Evol. Microbiol.">
        <title>Complete genome sequence of Corynebacterium casei LMG S-19264T (=DSM 44701T), isolated from a smear-ripened cheese.</title>
        <authorList>
            <consortium name="US DOE Joint Genome Institute (JGI-PGF)"/>
            <person name="Walter F."/>
            <person name="Albersmeier A."/>
            <person name="Kalinowski J."/>
            <person name="Ruckert C."/>
        </authorList>
    </citation>
    <scope>NUCLEOTIDE SEQUENCE</scope>
    <source>
        <strain evidence="9">JCM 17251</strain>
    </source>
</reference>
<evidence type="ECO:0000256" key="7">
    <source>
        <dbReference type="SAM" id="Phobius"/>
    </source>
</evidence>
<dbReference type="InterPro" id="IPR000620">
    <property type="entry name" value="EamA_dom"/>
</dbReference>
<evidence type="ECO:0000256" key="4">
    <source>
        <dbReference type="ARBA" id="ARBA00022692"/>
    </source>
</evidence>
<feature type="transmembrane region" description="Helical" evidence="7">
    <location>
        <begin position="190"/>
        <end position="217"/>
    </location>
</feature>
<dbReference type="PANTHER" id="PTHR32322:SF18">
    <property type="entry name" value="S-ADENOSYLMETHIONINE_S-ADENOSYLHOMOCYSTEINE TRANSPORTER"/>
    <property type="match status" value="1"/>
</dbReference>
<evidence type="ECO:0000313" key="9">
    <source>
        <dbReference type="EMBL" id="GGN57007.1"/>
    </source>
</evidence>
<feature type="transmembrane region" description="Helical" evidence="7">
    <location>
        <begin position="128"/>
        <end position="147"/>
    </location>
</feature>
<keyword evidence="4 7" id="KW-0812">Transmembrane</keyword>
<evidence type="ECO:0000256" key="2">
    <source>
        <dbReference type="ARBA" id="ARBA00007362"/>
    </source>
</evidence>
<feature type="transmembrane region" description="Helical" evidence="7">
    <location>
        <begin position="36"/>
        <end position="56"/>
    </location>
</feature>
<feature type="domain" description="EamA" evidence="8">
    <location>
        <begin position="7"/>
        <end position="144"/>
    </location>
</feature>
<evidence type="ECO:0000259" key="8">
    <source>
        <dbReference type="Pfam" id="PF00892"/>
    </source>
</evidence>
<sequence>MRKSLWFGAILCFIAAASWGAMFPVAHSAFQHIDPFYFTIIRYVGVSVILVAFLLWKEGKQAFRLEGNGKQLWFFGTMAFTIYNLLIFWGEDLLGESGIMVASVMEALMPMISIVIVSLLYKSLPKSLTLGFVVLAFVGAVLVITKGDIQSFLGATSNMFPSLLILIAVIGWVVYTMGGPRFAGWSALRYSTLSCLLGTGTAVVIVAILTFTGYVSVPTVETLVVTSPHLAFMTIFPGVIALVGWNVGVTILSPINALLFINFVPITTLTISFIQGTSLTAYDYIGTLFIIVSLLGNNLYLRMTERKKQMRESANSRLAEHTS</sequence>
<comment type="similarity">
    <text evidence="2">Belongs to the EamA transporter family.</text>
</comment>
<feature type="transmembrane region" description="Helical" evidence="7">
    <location>
        <begin position="229"/>
        <end position="248"/>
    </location>
</feature>
<evidence type="ECO:0000256" key="1">
    <source>
        <dbReference type="ARBA" id="ARBA00004651"/>
    </source>
</evidence>
<dbReference type="RefSeq" id="WP_188856847.1">
    <property type="nucleotide sequence ID" value="NZ_BMOS01000010.1"/>
</dbReference>
<evidence type="ECO:0000256" key="6">
    <source>
        <dbReference type="ARBA" id="ARBA00023136"/>
    </source>
</evidence>
<dbReference type="Pfam" id="PF00892">
    <property type="entry name" value="EamA"/>
    <property type="match status" value="2"/>
</dbReference>
<accession>A0A918D1Q0</accession>
<proteinExistence type="inferred from homology"/>
<feature type="transmembrane region" description="Helical" evidence="7">
    <location>
        <begin position="159"/>
        <end position="178"/>
    </location>
</feature>
<feature type="transmembrane region" description="Helical" evidence="7">
    <location>
        <begin position="72"/>
        <end position="89"/>
    </location>
</feature>
<name>A0A918D1Q0_9BACI</name>
<protein>
    <submittedName>
        <fullName evidence="9">Transporter</fullName>
    </submittedName>
</protein>